<comment type="catalytic activity">
    <reaction evidence="3">
        <text>(3E,5R)-5-carboxy-2-oxohept-3-enedioate + H(+) = (4Z)-2-oxohept-4-enedioate + CO2</text>
        <dbReference type="Rhea" id="RHEA:14397"/>
        <dbReference type="ChEBI" id="CHEBI:15378"/>
        <dbReference type="ChEBI" id="CHEBI:16526"/>
        <dbReference type="ChEBI" id="CHEBI:87491"/>
        <dbReference type="ChEBI" id="CHEBI:87507"/>
        <dbReference type="EC" id="4.1.1.68"/>
    </reaction>
</comment>
<evidence type="ECO:0000256" key="4">
    <source>
        <dbReference type="ARBA" id="ARBA00052790"/>
    </source>
</evidence>
<dbReference type="GO" id="GO:0008704">
    <property type="term" value="F:5-carboxymethyl-2-hydroxymuconate delta-isomerase activity"/>
    <property type="evidence" value="ECO:0007669"/>
    <property type="project" value="UniProtKB-EC"/>
</dbReference>
<comment type="similarity">
    <text evidence="1">Belongs to the FAH family.</text>
</comment>
<dbReference type="GO" id="GO:0018800">
    <property type="term" value="F:5-oxopent-3-ene-1,2,5-tricarboxylate decarboxylase activity"/>
    <property type="evidence" value="ECO:0007669"/>
    <property type="project" value="UniProtKB-EC"/>
</dbReference>
<dbReference type="GO" id="GO:0019752">
    <property type="term" value="P:carboxylic acid metabolic process"/>
    <property type="evidence" value="ECO:0007669"/>
    <property type="project" value="UniProtKB-ARBA"/>
</dbReference>
<proteinExistence type="inferred from homology"/>
<evidence type="ECO:0000313" key="9">
    <source>
        <dbReference type="EMBL" id="RDI97331.1"/>
    </source>
</evidence>
<dbReference type="Gene3D" id="3.90.850.10">
    <property type="entry name" value="Fumarylacetoacetase-like, C-terminal domain"/>
    <property type="match status" value="1"/>
</dbReference>
<dbReference type="GO" id="GO:0046872">
    <property type="term" value="F:metal ion binding"/>
    <property type="evidence" value="ECO:0007669"/>
    <property type="project" value="UniProtKB-KW"/>
</dbReference>
<dbReference type="PANTHER" id="PTHR42796">
    <property type="entry name" value="FUMARYLACETOACETATE HYDROLASE DOMAIN-CONTAINING PROTEIN 2A-RELATED"/>
    <property type="match status" value="1"/>
</dbReference>
<dbReference type="FunFam" id="3.90.850.10:FF:000002">
    <property type="entry name" value="2-hydroxyhepta-2,4-diene-1,7-dioate isomerase"/>
    <property type="match status" value="1"/>
</dbReference>
<reference evidence="9 10" key="1">
    <citation type="submission" date="2018-07" db="EMBL/GenBank/DDBJ databases">
        <title>Dyella solisilvae sp. nov., isolated from the pine and broad-leaved mixed forest soil.</title>
        <authorList>
            <person name="Gao Z."/>
            <person name="Qiu L."/>
        </authorList>
    </citation>
    <scope>NUCLEOTIDE SEQUENCE [LARGE SCALE GENOMIC DNA]</scope>
    <source>
        <strain evidence="9 10">DHG54</strain>
    </source>
</reference>
<comment type="pathway">
    <text evidence="7">Aromatic compound metabolism; 4-hydroxyphenylacetate degradation; pyruvate and succinate semialdehyde from 4-hydroxyphenylacetate: step 5/7.</text>
</comment>
<evidence type="ECO:0000259" key="8">
    <source>
        <dbReference type="Pfam" id="PF01557"/>
    </source>
</evidence>
<evidence type="ECO:0000256" key="1">
    <source>
        <dbReference type="ARBA" id="ARBA00010211"/>
    </source>
</evidence>
<dbReference type="AlphaFoldDB" id="A0A370K3V7"/>
<dbReference type="SUPFAM" id="SSF56529">
    <property type="entry name" value="FAH"/>
    <property type="match status" value="1"/>
</dbReference>
<evidence type="ECO:0000313" key="10">
    <source>
        <dbReference type="Proteomes" id="UP000254711"/>
    </source>
</evidence>
<dbReference type="Proteomes" id="UP000254711">
    <property type="component" value="Unassembled WGS sequence"/>
</dbReference>
<evidence type="ECO:0000256" key="2">
    <source>
        <dbReference type="ARBA" id="ARBA00022723"/>
    </source>
</evidence>
<feature type="domain" description="Fumarylacetoacetase-like C-terminal" evidence="8">
    <location>
        <begin position="73"/>
        <end position="277"/>
    </location>
</feature>
<dbReference type="PANTHER" id="PTHR42796:SF4">
    <property type="entry name" value="FUMARYLACETOACETATE HYDROLASE DOMAIN-CONTAINING PROTEIN 2A"/>
    <property type="match status" value="1"/>
</dbReference>
<protein>
    <submittedName>
        <fullName evidence="9">FAA hydrolase family protein</fullName>
    </submittedName>
</protein>
<comment type="function">
    <text evidence="5">Decarboxylates OPET (5-oxo-pent-3-ene-1,2,5-tricarboxylic acid) into HHDD (2-hydroxy-hept-2,4-diene-1,7-dioate) and isomerizes it to OHED (2-oxo-hept-3-ene-1,7-dioate).</text>
</comment>
<evidence type="ECO:0000256" key="5">
    <source>
        <dbReference type="ARBA" id="ARBA00057150"/>
    </source>
</evidence>
<dbReference type="OrthoDB" id="9805307at2"/>
<evidence type="ECO:0000256" key="3">
    <source>
        <dbReference type="ARBA" id="ARBA00051258"/>
    </source>
</evidence>
<dbReference type="InterPro" id="IPR011234">
    <property type="entry name" value="Fumarylacetoacetase-like_C"/>
</dbReference>
<dbReference type="EMBL" id="QQSY01000005">
    <property type="protein sequence ID" value="RDI97331.1"/>
    <property type="molecule type" value="Genomic_DNA"/>
</dbReference>
<dbReference type="RefSeq" id="WP_114826177.1">
    <property type="nucleotide sequence ID" value="NZ_QQSY01000005.1"/>
</dbReference>
<gene>
    <name evidence="9" type="ORF">DVT68_16340</name>
</gene>
<comment type="caution">
    <text evidence="9">The sequence shown here is derived from an EMBL/GenBank/DDBJ whole genome shotgun (WGS) entry which is preliminary data.</text>
</comment>
<organism evidence="9 10">
    <name type="scientific">Dyella solisilvae</name>
    <dbReference type="NCBI Taxonomy" id="1920168"/>
    <lineage>
        <taxon>Bacteria</taxon>
        <taxon>Pseudomonadati</taxon>
        <taxon>Pseudomonadota</taxon>
        <taxon>Gammaproteobacteria</taxon>
        <taxon>Lysobacterales</taxon>
        <taxon>Rhodanobacteraceae</taxon>
        <taxon>Dyella</taxon>
    </lineage>
</organism>
<comment type="pathway">
    <text evidence="6">Aromatic compound metabolism; 4-hydroxyphenylacetate degradation; pyruvate and succinate semialdehyde from 4-hydroxyphenylacetate: step 4/7.</text>
</comment>
<sequence length="291" mass="30972">MKLLNFHASDGIRAGLLRPAGVEDLARSGHWQGPLPTSRDGIEQLAARLGEAPAELLPLESLRLAPVVLAPEKVICIGLNYRRHAASAQMSLPKAPSIYGKFANSLSAHGAEVALPVVDHKYDYEAELGVIIGKEARDVPESRALDVVAGYCCVNDLSARSLQLATSQWTAGKMLDGFLPVGPYLATHDEIPDPQTLGIHCFVNGEKRQGSSTGDMIFGVASLIAFLSRLATLKPGDVIATGTPEGVQAGVARPQWLKAGDEVVVEIDGLGRLVTRLTGPVRRREAHPESA</sequence>
<accession>A0A370K3V7</accession>
<evidence type="ECO:0000256" key="6">
    <source>
        <dbReference type="ARBA" id="ARBA00060569"/>
    </source>
</evidence>
<dbReference type="InterPro" id="IPR036663">
    <property type="entry name" value="Fumarylacetoacetase_C_sf"/>
</dbReference>
<evidence type="ECO:0000256" key="7">
    <source>
        <dbReference type="ARBA" id="ARBA00060680"/>
    </source>
</evidence>
<keyword evidence="9" id="KW-0378">Hydrolase</keyword>
<dbReference type="InterPro" id="IPR051121">
    <property type="entry name" value="FAH"/>
</dbReference>
<comment type="catalytic activity">
    <reaction evidence="4">
        <text>(2E,4Z)-5-hydroxypenta-2,4-diene-1,2,5-tricarboxylate = (3E,5R)-5-carboxy-2-oxohept-3-enedioate</text>
        <dbReference type="Rhea" id="RHEA:18813"/>
        <dbReference type="ChEBI" id="CHEBI:47961"/>
        <dbReference type="ChEBI" id="CHEBI:87491"/>
        <dbReference type="EC" id="5.3.3.10"/>
    </reaction>
</comment>
<name>A0A370K3V7_9GAMM</name>
<dbReference type="GO" id="GO:0016787">
    <property type="term" value="F:hydrolase activity"/>
    <property type="evidence" value="ECO:0007669"/>
    <property type="project" value="UniProtKB-KW"/>
</dbReference>
<dbReference type="Pfam" id="PF01557">
    <property type="entry name" value="FAA_hydrolase"/>
    <property type="match status" value="1"/>
</dbReference>
<keyword evidence="10" id="KW-1185">Reference proteome</keyword>
<keyword evidence="2" id="KW-0479">Metal-binding</keyword>